<keyword evidence="2" id="KW-1133">Transmembrane helix</keyword>
<feature type="region of interest" description="Disordered" evidence="1">
    <location>
        <begin position="1"/>
        <end position="21"/>
    </location>
</feature>
<dbReference type="Pfam" id="PF13630">
    <property type="entry name" value="SdpI"/>
    <property type="match status" value="1"/>
</dbReference>
<evidence type="ECO:0000256" key="2">
    <source>
        <dbReference type="SAM" id="Phobius"/>
    </source>
</evidence>
<evidence type="ECO:0008006" key="5">
    <source>
        <dbReference type="Google" id="ProtNLM"/>
    </source>
</evidence>
<dbReference type="InterPro" id="IPR025962">
    <property type="entry name" value="SdpI/YhfL"/>
</dbReference>
<feature type="transmembrane region" description="Helical" evidence="2">
    <location>
        <begin position="209"/>
        <end position="228"/>
    </location>
</feature>
<reference evidence="3" key="2">
    <citation type="submission" date="2020-09" db="EMBL/GenBank/DDBJ databases">
        <authorList>
            <person name="Sun Q."/>
            <person name="Ohkuma M."/>
        </authorList>
    </citation>
    <scope>NUCLEOTIDE SEQUENCE</scope>
    <source>
        <strain evidence="3">JCM 17820</strain>
    </source>
</reference>
<organism evidence="3 4">
    <name type="scientific">Haloarcula pellucida</name>
    <dbReference type="NCBI Taxonomy" id="1427151"/>
    <lineage>
        <taxon>Archaea</taxon>
        <taxon>Methanobacteriati</taxon>
        <taxon>Methanobacteriota</taxon>
        <taxon>Stenosarchaea group</taxon>
        <taxon>Halobacteria</taxon>
        <taxon>Halobacteriales</taxon>
        <taxon>Haloarculaceae</taxon>
        <taxon>Haloarcula</taxon>
    </lineage>
</organism>
<keyword evidence="2" id="KW-0812">Transmembrane</keyword>
<dbReference type="GO" id="GO:0009636">
    <property type="term" value="P:response to toxic substance"/>
    <property type="evidence" value="ECO:0007669"/>
    <property type="project" value="TreeGrafter"/>
</dbReference>
<keyword evidence="4" id="KW-1185">Reference proteome</keyword>
<proteinExistence type="predicted"/>
<sequence>MTGSETTTANGETRTRRPTGLNGSTLLKSGTVVALTVALAIGAVFRFPASVVVLWDAGGEPVVVLSTQVAVASVLVGQVSLLGVFAIAPRVPTIGERVAPFRDAYQWTAFALVSLGLLVLATIVAWNSGLQFGGGQPLLTRVGALVAAVLLYSGAKALPALEQNRLVGIRSPWTMADETVWSQTHEHAVPFFKTAAAIAVLAAAAPSEIVALALIVAPLLSVLGYLYYYSYRLYDG</sequence>
<keyword evidence="2" id="KW-0472">Membrane</keyword>
<dbReference type="Proteomes" id="UP000605784">
    <property type="component" value="Unassembled WGS sequence"/>
</dbReference>
<feature type="transmembrane region" description="Helical" evidence="2">
    <location>
        <begin position="107"/>
        <end position="126"/>
    </location>
</feature>
<feature type="compositionally biased region" description="Polar residues" evidence="1">
    <location>
        <begin position="1"/>
        <end position="12"/>
    </location>
</feature>
<dbReference type="AlphaFoldDB" id="A0A830GMS6"/>
<accession>A0A830GMS6</accession>
<dbReference type="PANTHER" id="PTHR37810:SF5">
    <property type="entry name" value="IMMUNITY PROTEIN SDPI"/>
    <property type="match status" value="1"/>
</dbReference>
<dbReference type="EMBL" id="BMOU01000003">
    <property type="protein sequence ID" value="GGN94146.1"/>
    <property type="molecule type" value="Genomic_DNA"/>
</dbReference>
<feature type="transmembrane region" description="Helical" evidence="2">
    <location>
        <begin position="32"/>
        <end position="55"/>
    </location>
</feature>
<evidence type="ECO:0000313" key="3">
    <source>
        <dbReference type="EMBL" id="GGN94146.1"/>
    </source>
</evidence>
<comment type="caution">
    <text evidence="3">The sequence shown here is derived from an EMBL/GenBank/DDBJ whole genome shotgun (WGS) entry which is preliminary data.</text>
</comment>
<reference evidence="3" key="1">
    <citation type="journal article" date="2014" name="Int. J. Syst. Evol. Microbiol.">
        <title>Complete genome sequence of Corynebacterium casei LMG S-19264T (=DSM 44701T), isolated from a smear-ripened cheese.</title>
        <authorList>
            <consortium name="US DOE Joint Genome Institute (JGI-PGF)"/>
            <person name="Walter F."/>
            <person name="Albersmeier A."/>
            <person name="Kalinowski J."/>
            <person name="Ruckert C."/>
        </authorList>
    </citation>
    <scope>NUCLEOTIDE SEQUENCE</scope>
    <source>
        <strain evidence="3">JCM 17820</strain>
    </source>
</reference>
<name>A0A830GMS6_9EURY</name>
<evidence type="ECO:0000256" key="1">
    <source>
        <dbReference type="SAM" id="MobiDB-lite"/>
    </source>
</evidence>
<evidence type="ECO:0000313" key="4">
    <source>
        <dbReference type="Proteomes" id="UP000605784"/>
    </source>
</evidence>
<gene>
    <name evidence="3" type="ORF">GCM10009030_20230</name>
</gene>
<protein>
    <recommendedName>
        <fullName evidence="5">SdpI family protein</fullName>
    </recommendedName>
</protein>
<feature type="transmembrane region" description="Helical" evidence="2">
    <location>
        <begin position="62"/>
        <end position="87"/>
    </location>
</feature>
<dbReference type="PANTHER" id="PTHR37810">
    <property type="entry name" value="IMMUNITY PROTEIN SDPI"/>
    <property type="match status" value="1"/>
</dbReference>